<evidence type="ECO:0000313" key="1">
    <source>
        <dbReference type="EMBL" id="MFC3572509.1"/>
    </source>
</evidence>
<comment type="caution">
    <text evidence="1">The sequence shown here is derived from an EMBL/GenBank/DDBJ whole genome shotgun (WGS) entry which is preliminary data.</text>
</comment>
<organism evidence="1 2">
    <name type="scientific">Streptomyces yaanensis</name>
    <dbReference type="NCBI Taxonomy" id="1142239"/>
    <lineage>
        <taxon>Bacteria</taxon>
        <taxon>Bacillati</taxon>
        <taxon>Actinomycetota</taxon>
        <taxon>Actinomycetes</taxon>
        <taxon>Kitasatosporales</taxon>
        <taxon>Streptomycetaceae</taxon>
        <taxon>Streptomyces</taxon>
    </lineage>
</organism>
<accession>A0ABV7S9P7</accession>
<proteinExistence type="predicted"/>
<dbReference type="EMBL" id="JBHRWR010000002">
    <property type="protein sequence ID" value="MFC3572509.1"/>
    <property type="molecule type" value="Genomic_DNA"/>
</dbReference>
<sequence>MYWPSCRPLRTSSSTGFAGGLTARLDDARDRLADTDGTAVPVESADLVHRRLRRDLIAVEAAERQRLHDEHAISDTTRRRLQRSLDLEEARLADV</sequence>
<dbReference type="Proteomes" id="UP001595701">
    <property type="component" value="Unassembled WGS sequence"/>
</dbReference>
<keyword evidence="2" id="KW-1185">Reference proteome</keyword>
<dbReference type="RefSeq" id="WP_310772648.1">
    <property type="nucleotide sequence ID" value="NZ_JBHRWR010000002.1"/>
</dbReference>
<protein>
    <submittedName>
        <fullName evidence="1">Uncharacterized protein</fullName>
    </submittedName>
</protein>
<evidence type="ECO:0000313" key="2">
    <source>
        <dbReference type="Proteomes" id="UP001595701"/>
    </source>
</evidence>
<reference evidence="2" key="1">
    <citation type="journal article" date="2019" name="Int. J. Syst. Evol. Microbiol.">
        <title>The Global Catalogue of Microorganisms (GCM) 10K type strain sequencing project: providing services to taxonomists for standard genome sequencing and annotation.</title>
        <authorList>
            <consortium name="The Broad Institute Genomics Platform"/>
            <consortium name="The Broad Institute Genome Sequencing Center for Infectious Disease"/>
            <person name="Wu L."/>
            <person name="Ma J."/>
        </authorList>
    </citation>
    <scope>NUCLEOTIDE SEQUENCE [LARGE SCALE GENOMIC DNA]</scope>
    <source>
        <strain evidence="2">CGMCC 4.7035</strain>
    </source>
</reference>
<gene>
    <name evidence="1" type="ORF">ACFOZ0_04270</name>
</gene>
<name>A0ABV7S9P7_9ACTN</name>